<comment type="caution">
    <text evidence="8">The sequence shown here is derived from an EMBL/GenBank/DDBJ whole genome shotgun (WGS) entry which is preliminary data.</text>
</comment>
<organism evidence="8 9">
    <name type="scientific">Leucothrix pacifica</name>
    <dbReference type="NCBI Taxonomy" id="1247513"/>
    <lineage>
        <taxon>Bacteria</taxon>
        <taxon>Pseudomonadati</taxon>
        <taxon>Pseudomonadota</taxon>
        <taxon>Gammaproteobacteria</taxon>
        <taxon>Thiotrichales</taxon>
        <taxon>Thiotrichaceae</taxon>
        <taxon>Leucothrix</taxon>
    </lineage>
</organism>
<dbReference type="PANTHER" id="PTHR10755:SF0">
    <property type="entry name" value="OXYGEN-DEPENDENT COPROPORPHYRINOGEN-III OXIDASE, MITOCHONDRIAL"/>
    <property type="match status" value="1"/>
</dbReference>
<evidence type="ECO:0000256" key="5">
    <source>
        <dbReference type="ARBA" id="ARBA00023002"/>
    </source>
</evidence>
<protein>
    <recommendedName>
        <fullName evidence="4">coproporphyrinogen oxidase</fullName>
        <ecNumber evidence="4">1.3.3.3</ecNumber>
    </recommendedName>
</protein>
<dbReference type="GO" id="GO:0005737">
    <property type="term" value="C:cytoplasm"/>
    <property type="evidence" value="ECO:0007669"/>
    <property type="project" value="TreeGrafter"/>
</dbReference>
<comment type="similarity">
    <text evidence="2">Belongs to the aerobic coproporphyrinogen-III oxidase family.</text>
</comment>
<dbReference type="Gene3D" id="3.40.1500.10">
    <property type="entry name" value="Coproporphyrinogen III oxidase, aerobic"/>
    <property type="match status" value="1"/>
</dbReference>
<evidence type="ECO:0000256" key="6">
    <source>
        <dbReference type="ARBA" id="ARBA00023133"/>
    </source>
</evidence>
<keyword evidence="7" id="KW-0627">Porphyrin biosynthesis</keyword>
<dbReference type="GO" id="GO:0006782">
    <property type="term" value="P:protoporphyrinogen IX biosynthetic process"/>
    <property type="evidence" value="ECO:0007669"/>
    <property type="project" value="TreeGrafter"/>
</dbReference>
<dbReference type="InterPro" id="IPR036406">
    <property type="entry name" value="Coprogen_oxidase_aer_sf"/>
</dbReference>
<evidence type="ECO:0000313" key="8">
    <source>
        <dbReference type="EMBL" id="PWQ96894.1"/>
    </source>
</evidence>
<dbReference type="OrthoDB" id="9777553at2"/>
<evidence type="ECO:0000256" key="3">
    <source>
        <dbReference type="ARBA" id="ARBA00011738"/>
    </source>
</evidence>
<dbReference type="AlphaFoldDB" id="A0A317CE13"/>
<dbReference type="EMBL" id="QGKM01000030">
    <property type="protein sequence ID" value="PWQ96894.1"/>
    <property type="molecule type" value="Genomic_DNA"/>
</dbReference>
<keyword evidence="9" id="KW-1185">Reference proteome</keyword>
<dbReference type="Pfam" id="PF01218">
    <property type="entry name" value="Coprogen_oxidas"/>
    <property type="match status" value="1"/>
</dbReference>
<dbReference type="GO" id="GO:0004109">
    <property type="term" value="F:coproporphyrinogen oxidase activity"/>
    <property type="evidence" value="ECO:0007669"/>
    <property type="project" value="UniProtKB-EC"/>
</dbReference>
<comment type="subunit">
    <text evidence="3">Homodimer.</text>
</comment>
<evidence type="ECO:0000256" key="1">
    <source>
        <dbReference type="ARBA" id="ARBA00005168"/>
    </source>
</evidence>
<gene>
    <name evidence="8" type="ORF">DKW60_11850</name>
</gene>
<proteinExistence type="inferred from homology"/>
<accession>A0A317CE13</accession>
<dbReference type="RefSeq" id="WP_109837864.1">
    <property type="nucleotide sequence ID" value="NZ_QGKM01000030.1"/>
</dbReference>
<evidence type="ECO:0000256" key="4">
    <source>
        <dbReference type="ARBA" id="ARBA00012869"/>
    </source>
</evidence>
<dbReference type="Proteomes" id="UP000245539">
    <property type="component" value="Unassembled WGS sequence"/>
</dbReference>
<dbReference type="InterPro" id="IPR001260">
    <property type="entry name" value="Coprogen_oxidase_aer"/>
</dbReference>
<evidence type="ECO:0000313" key="9">
    <source>
        <dbReference type="Proteomes" id="UP000245539"/>
    </source>
</evidence>
<evidence type="ECO:0000256" key="7">
    <source>
        <dbReference type="ARBA" id="ARBA00023244"/>
    </source>
</evidence>
<reference evidence="8 9" key="1">
    <citation type="submission" date="2018-05" db="EMBL/GenBank/DDBJ databases">
        <title>Leucothrix arctica sp. nov., isolated from Arctic seawater.</title>
        <authorList>
            <person name="Choi A."/>
            <person name="Baek K."/>
        </authorList>
    </citation>
    <scope>NUCLEOTIDE SEQUENCE [LARGE SCALE GENOMIC DNA]</scope>
    <source>
        <strain evidence="8 9">JCM 18388</strain>
    </source>
</reference>
<name>A0A317CE13_9GAMM</name>
<sequence>MQRIEAQSPSAQRAYELVNALQQQLVKRMELISQAAGTNSAFEPVEWFRAEGRHGGGVRYVANDEAVFNRGSVNVSQVQYEDDDMKSLGSATALSSIIHPRNPLAPSVHLHVSWTELKNGQGYWRIMADLNPAIESPDATAQFRRCLEEAAPEQFAEAEAQGNRYFFIPALDRHRGVCHFYLENYHTADASADIQLAERVISRIIDTYADILSQAIDNNPMPKQDDFKQQLAYHTLYFLQVLTLDRGTTSGLLIHDQNDIGILGSLPAQVDKALLESWLPNMTEPQDELLKRLIAYTPDAQGELGGSKIDTTVKQSLAIEIRQHYQKHPEALDLQASANTVPPTVANHQ</sequence>
<dbReference type="PANTHER" id="PTHR10755">
    <property type="entry name" value="COPROPORPHYRINOGEN III OXIDASE, MITOCHONDRIAL"/>
    <property type="match status" value="1"/>
</dbReference>
<keyword evidence="6" id="KW-0350">Heme biosynthesis</keyword>
<comment type="pathway">
    <text evidence="1">Porphyrin-containing compound metabolism; protoporphyrin-IX biosynthesis; protoporphyrinogen-IX from coproporphyrinogen-III (O2 route): step 1/1.</text>
</comment>
<dbReference type="EC" id="1.3.3.3" evidence="4"/>
<keyword evidence="5" id="KW-0560">Oxidoreductase</keyword>
<evidence type="ECO:0000256" key="2">
    <source>
        <dbReference type="ARBA" id="ARBA00010644"/>
    </source>
</evidence>
<dbReference type="SUPFAM" id="SSF102886">
    <property type="entry name" value="Coproporphyrinogen III oxidase"/>
    <property type="match status" value="1"/>
</dbReference>